<evidence type="ECO:0000313" key="5">
    <source>
        <dbReference type="Proteomes" id="UP001383192"/>
    </source>
</evidence>
<dbReference type="GO" id="GO:0016787">
    <property type="term" value="F:hydrolase activity"/>
    <property type="evidence" value="ECO:0007669"/>
    <property type="project" value="UniProtKB-KW"/>
</dbReference>
<gene>
    <name evidence="4" type="ORF">VNI00_013102</name>
</gene>
<dbReference type="EMBL" id="JAYKXP010000065">
    <property type="protein sequence ID" value="KAK7032354.1"/>
    <property type="molecule type" value="Genomic_DNA"/>
</dbReference>
<dbReference type="Pfam" id="PF08386">
    <property type="entry name" value="Abhydrolase_4"/>
    <property type="match status" value="1"/>
</dbReference>
<dbReference type="InterPro" id="IPR029058">
    <property type="entry name" value="AB_hydrolase_fold"/>
</dbReference>
<reference evidence="4 5" key="1">
    <citation type="submission" date="2024-01" db="EMBL/GenBank/DDBJ databases">
        <title>A draft genome for a cacao thread blight-causing isolate of Paramarasmius palmivorus.</title>
        <authorList>
            <person name="Baruah I.K."/>
            <person name="Bukari Y."/>
            <person name="Amoako-Attah I."/>
            <person name="Meinhardt L.W."/>
            <person name="Bailey B.A."/>
            <person name="Cohen S.P."/>
        </authorList>
    </citation>
    <scope>NUCLEOTIDE SEQUENCE [LARGE SCALE GENOMIC DNA]</scope>
    <source>
        <strain evidence="4 5">GH-12</strain>
    </source>
</reference>
<dbReference type="Gene3D" id="3.40.50.1820">
    <property type="entry name" value="alpha/beta hydrolase"/>
    <property type="match status" value="1"/>
</dbReference>
<dbReference type="AlphaFoldDB" id="A0AAW0C1B5"/>
<dbReference type="Proteomes" id="UP001383192">
    <property type="component" value="Unassembled WGS sequence"/>
</dbReference>
<dbReference type="InterPro" id="IPR013595">
    <property type="entry name" value="Pept_S33_TAP-like_C"/>
</dbReference>
<evidence type="ECO:0000313" key="4">
    <source>
        <dbReference type="EMBL" id="KAK7032354.1"/>
    </source>
</evidence>
<evidence type="ECO:0000256" key="1">
    <source>
        <dbReference type="ARBA" id="ARBA00010088"/>
    </source>
</evidence>
<evidence type="ECO:0000256" key="2">
    <source>
        <dbReference type="ARBA" id="ARBA00022801"/>
    </source>
</evidence>
<feature type="domain" description="Peptidase S33 tripeptidyl aminopeptidase-like C-terminal" evidence="3">
    <location>
        <begin position="397"/>
        <end position="497"/>
    </location>
</feature>
<keyword evidence="5" id="KW-1185">Reference proteome</keyword>
<protein>
    <recommendedName>
        <fullName evidence="3">Peptidase S33 tripeptidyl aminopeptidase-like C-terminal domain-containing protein</fullName>
    </recommendedName>
</protein>
<dbReference type="PANTHER" id="PTHR43248">
    <property type="entry name" value="2-SUCCINYL-6-HYDROXY-2,4-CYCLOHEXADIENE-1-CARBOXYLATE SYNTHASE"/>
    <property type="match status" value="1"/>
</dbReference>
<sequence length="551" mass="60628">MGRNTSGTYLVAASLLVCFGGGRLSGYLRNGNWQLLRGSIELGWTESSWASIKPTKALTWVDCYDPRDGFECARLQVPLNYSDPEGKPAAIALIRLKANISKESPEYLGPTLFNPGGPGASGVNMVLGSGKNFAKVLGPQFDIVGFDPRGIARSTPRVSWYQSRAERELWTSTPVRELNRSSEDVATAWARSQINGQLAAERALDVLPHIQTDHTDKVHRMVIDGVVDVEKDNDLANWKYDLINTDDTLKWFFQDCYNAGPTKCSFYEPSPSLIAERLRNLYTSIIRVPIPVHTSVSYGLVDYARLRLTIFSSLYSPFARWARLAAGLADLEAGNGTALYQMLEQRPFVCSCDPLEHAFDVVAEAVTAITCNDSDFVPPDLEDAEKHYLEAIEISEWGSLWTGMRIDCSSWPKIPKNFFRGPISGNTSHPILLIGNAADPVTPLHAAHEVSKSFPGSMVLSQDSAGHSSLAAPSLCTARIVREYFVNGTLPKPGTWCPIIGTPFENPTAGPAIFESGSQQPLIMSMEDEELLRAWRQIGESSSIGRLPFHI</sequence>
<keyword evidence="2" id="KW-0378">Hydrolase</keyword>
<accession>A0AAW0C1B5</accession>
<organism evidence="4 5">
    <name type="scientific">Paramarasmius palmivorus</name>
    <dbReference type="NCBI Taxonomy" id="297713"/>
    <lineage>
        <taxon>Eukaryota</taxon>
        <taxon>Fungi</taxon>
        <taxon>Dikarya</taxon>
        <taxon>Basidiomycota</taxon>
        <taxon>Agaricomycotina</taxon>
        <taxon>Agaricomycetes</taxon>
        <taxon>Agaricomycetidae</taxon>
        <taxon>Agaricales</taxon>
        <taxon>Marasmiineae</taxon>
        <taxon>Marasmiaceae</taxon>
        <taxon>Paramarasmius</taxon>
    </lineage>
</organism>
<proteinExistence type="inferred from homology"/>
<name>A0AAW0C1B5_9AGAR</name>
<comment type="caution">
    <text evidence="4">The sequence shown here is derived from an EMBL/GenBank/DDBJ whole genome shotgun (WGS) entry which is preliminary data.</text>
</comment>
<comment type="similarity">
    <text evidence="1">Belongs to the peptidase S33 family.</text>
</comment>
<dbReference type="SUPFAM" id="SSF53474">
    <property type="entry name" value="alpha/beta-Hydrolases"/>
    <property type="match status" value="1"/>
</dbReference>
<dbReference type="InterPro" id="IPR051601">
    <property type="entry name" value="Serine_prot/Carboxylest_S33"/>
</dbReference>
<evidence type="ECO:0000259" key="3">
    <source>
        <dbReference type="Pfam" id="PF08386"/>
    </source>
</evidence>
<dbReference type="PANTHER" id="PTHR43248:SF25">
    <property type="entry name" value="AB HYDROLASE-1 DOMAIN-CONTAINING PROTEIN-RELATED"/>
    <property type="match status" value="1"/>
</dbReference>